<dbReference type="UniPathway" id="UPA00823">
    <property type="reaction ID" value="UER00788"/>
</dbReference>
<comment type="pathway">
    <text evidence="8">Polyol metabolism; myo-inositol biosynthesis; myo-inositol from D-glucose 6-phosphate: step 2/2.</text>
</comment>
<accession>A0A8H7S5U0</accession>
<comment type="caution">
    <text evidence="9">The sequence shown here is derived from an EMBL/GenBank/DDBJ whole genome shotgun (WGS) entry which is preliminary data.</text>
</comment>
<feature type="binding site" evidence="7">
    <location>
        <position position="240"/>
    </location>
    <ligand>
        <name>Mg(2+)</name>
        <dbReference type="ChEBI" id="CHEBI:18420"/>
        <label>1</label>
        <note>catalytic</note>
    </ligand>
</feature>
<dbReference type="InterPro" id="IPR020550">
    <property type="entry name" value="Inositol_monophosphatase_CS"/>
</dbReference>
<dbReference type="Gene3D" id="3.30.540.10">
    <property type="entry name" value="Fructose-1,6-Bisphosphatase, subunit A, domain 1"/>
    <property type="match status" value="1"/>
</dbReference>
<dbReference type="GO" id="GO:0006021">
    <property type="term" value="P:inositol biosynthetic process"/>
    <property type="evidence" value="ECO:0007669"/>
    <property type="project" value="UniProtKB-UniPathway"/>
</dbReference>
<name>A0A8H7S5U0_9FUNG</name>
<evidence type="ECO:0000256" key="3">
    <source>
        <dbReference type="ARBA" id="ARBA00009759"/>
    </source>
</evidence>
<reference evidence="9 10" key="1">
    <citation type="submission" date="2020-12" db="EMBL/GenBank/DDBJ databases">
        <title>Metabolic potential, ecology and presence of endohyphal bacteria is reflected in genomic diversity of Mucoromycotina.</title>
        <authorList>
            <person name="Muszewska A."/>
            <person name="Okrasinska A."/>
            <person name="Steczkiewicz K."/>
            <person name="Drgas O."/>
            <person name="Orlowska M."/>
            <person name="Perlinska-Lenart U."/>
            <person name="Aleksandrzak-Piekarczyk T."/>
            <person name="Szatraj K."/>
            <person name="Zielenkiewicz U."/>
            <person name="Pilsyk S."/>
            <person name="Malc E."/>
            <person name="Mieczkowski P."/>
            <person name="Kruszewska J.S."/>
            <person name="Biernat P."/>
            <person name="Pawlowska J."/>
        </authorList>
    </citation>
    <scope>NUCLEOTIDE SEQUENCE [LARGE SCALE GENOMIC DNA]</scope>
    <source>
        <strain evidence="9 10">CBS 142.35</strain>
    </source>
</reference>
<comment type="catalytic activity">
    <reaction evidence="1 8">
        <text>a myo-inositol phosphate + H2O = myo-inositol + phosphate</text>
        <dbReference type="Rhea" id="RHEA:24056"/>
        <dbReference type="ChEBI" id="CHEBI:15377"/>
        <dbReference type="ChEBI" id="CHEBI:17268"/>
        <dbReference type="ChEBI" id="CHEBI:43474"/>
        <dbReference type="ChEBI" id="CHEBI:84139"/>
        <dbReference type="EC" id="3.1.3.25"/>
    </reaction>
</comment>
<proteinExistence type="inferred from homology"/>
<evidence type="ECO:0000256" key="5">
    <source>
        <dbReference type="ARBA" id="ARBA00022801"/>
    </source>
</evidence>
<evidence type="ECO:0000256" key="1">
    <source>
        <dbReference type="ARBA" id="ARBA00001033"/>
    </source>
</evidence>
<dbReference type="Gene3D" id="3.40.190.80">
    <property type="match status" value="1"/>
</dbReference>
<dbReference type="PANTHER" id="PTHR20854">
    <property type="entry name" value="INOSITOL MONOPHOSPHATASE"/>
    <property type="match status" value="1"/>
</dbReference>
<dbReference type="GO" id="GO:0046872">
    <property type="term" value="F:metal ion binding"/>
    <property type="evidence" value="ECO:0007669"/>
    <property type="project" value="UniProtKB-KW"/>
</dbReference>
<evidence type="ECO:0000256" key="8">
    <source>
        <dbReference type="RuleBase" id="RU364068"/>
    </source>
</evidence>
<feature type="binding site" evidence="7">
    <location>
        <position position="101"/>
    </location>
    <ligand>
        <name>Mg(2+)</name>
        <dbReference type="ChEBI" id="CHEBI:18420"/>
        <label>1</label>
        <note>catalytic</note>
    </ligand>
</feature>
<keyword evidence="6 7" id="KW-0460">Magnesium</keyword>
<dbReference type="PANTHER" id="PTHR20854:SF4">
    <property type="entry name" value="INOSITOL-1-MONOPHOSPHATASE-RELATED"/>
    <property type="match status" value="1"/>
</dbReference>
<feature type="binding site" evidence="7">
    <location>
        <position position="100"/>
    </location>
    <ligand>
        <name>Mg(2+)</name>
        <dbReference type="ChEBI" id="CHEBI:18420"/>
        <label>1</label>
        <note>catalytic</note>
    </ligand>
</feature>
<dbReference type="Pfam" id="PF00459">
    <property type="entry name" value="Inositol_P"/>
    <property type="match status" value="1"/>
</dbReference>
<dbReference type="GO" id="GO:0008934">
    <property type="term" value="F:inositol monophosphate 1-phosphatase activity"/>
    <property type="evidence" value="ECO:0007669"/>
    <property type="project" value="InterPro"/>
</dbReference>
<protein>
    <recommendedName>
        <fullName evidence="8">Inositol-1-monophosphatase</fullName>
        <ecNumber evidence="8">3.1.3.25</ecNumber>
    </recommendedName>
</protein>
<evidence type="ECO:0000256" key="4">
    <source>
        <dbReference type="ARBA" id="ARBA00022723"/>
    </source>
</evidence>
<evidence type="ECO:0000313" key="9">
    <source>
        <dbReference type="EMBL" id="KAG2223285.1"/>
    </source>
</evidence>
<dbReference type="EC" id="3.1.3.25" evidence="8"/>
<dbReference type="InterPro" id="IPR033942">
    <property type="entry name" value="IMPase"/>
</dbReference>
<comment type="cofactor">
    <cofactor evidence="2 7 8">
        <name>Mg(2+)</name>
        <dbReference type="ChEBI" id="CHEBI:18420"/>
    </cofactor>
</comment>
<feature type="binding site" evidence="7">
    <location>
        <position position="98"/>
    </location>
    <ligand>
        <name>Mg(2+)</name>
        <dbReference type="ChEBI" id="CHEBI:18420"/>
        <label>1</label>
        <note>catalytic</note>
    </ligand>
</feature>
<feature type="binding site" evidence="7">
    <location>
        <position position="78"/>
    </location>
    <ligand>
        <name>Mg(2+)</name>
        <dbReference type="ChEBI" id="CHEBI:18420"/>
        <label>1</label>
        <note>catalytic</note>
    </ligand>
</feature>
<dbReference type="CDD" id="cd01639">
    <property type="entry name" value="IMPase"/>
    <property type="match status" value="1"/>
</dbReference>
<organism evidence="9 10">
    <name type="scientific">Circinella minor</name>
    <dbReference type="NCBI Taxonomy" id="1195481"/>
    <lineage>
        <taxon>Eukaryota</taxon>
        <taxon>Fungi</taxon>
        <taxon>Fungi incertae sedis</taxon>
        <taxon>Mucoromycota</taxon>
        <taxon>Mucoromycotina</taxon>
        <taxon>Mucoromycetes</taxon>
        <taxon>Mucorales</taxon>
        <taxon>Lichtheimiaceae</taxon>
        <taxon>Circinella</taxon>
    </lineage>
</organism>
<evidence type="ECO:0000256" key="2">
    <source>
        <dbReference type="ARBA" id="ARBA00001946"/>
    </source>
</evidence>
<keyword evidence="5 8" id="KW-0378">Hydrolase</keyword>
<evidence type="ECO:0000256" key="7">
    <source>
        <dbReference type="PIRSR" id="PIRSR600760-2"/>
    </source>
</evidence>
<dbReference type="GO" id="GO:0046854">
    <property type="term" value="P:phosphatidylinositol phosphate biosynthetic process"/>
    <property type="evidence" value="ECO:0007669"/>
    <property type="project" value="InterPro"/>
</dbReference>
<dbReference type="PROSITE" id="PS00630">
    <property type="entry name" value="IMP_2"/>
    <property type="match status" value="1"/>
</dbReference>
<evidence type="ECO:0000256" key="6">
    <source>
        <dbReference type="ARBA" id="ARBA00022842"/>
    </source>
</evidence>
<dbReference type="AlphaFoldDB" id="A0A8H7S5U0"/>
<dbReference type="EMBL" id="JAEPRB010000064">
    <property type="protein sequence ID" value="KAG2223285.1"/>
    <property type="molecule type" value="Genomic_DNA"/>
</dbReference>
<dbReference type="InterPro" id="IPR020583">
    <property type="entry name" value="Inositol_monoP_metal-BS"/>
</dbReference>
<dbReference type="Proteomes" id="UP000646827">
    <property type="component" value="Unassembled WGS sequence"/>
</dbReference>
<dbReference type="OrthoDB" id="10254945at2759"/>
<keyword evidence="10" id="KW-1185">Reference proteome</keyword>
<dbReference type="PRINTS" id="PR00377">
    <property type="entry name" value="IMPHPHTASES"/>
</dbReference>
<comment type="similarity">
    <text evidence="3 8">Belongs to the inositol monophosphatase superfamily.</text>
</comment>
<dbReference type="InterPro" id="IPR000760">
    <property type="entry name" value="Inositol_monophosphatase-like"/>
</dbReference>
<sequence>MADTHDLQEFLLFAIALAKEAGKMIKDATETRMSGTGNQFLAKYDNPTDLVTETDQAVEKFIKNRLSVTYPTHRFIGEETMAEGVETVFTDEPTWIVDPIDGTTNFVHGHPFVAVSIGLTIGKEPVVGVVYCPLMNELYSAAKGQGAFLNESIRLPLFQPTPPPLGDLSQCIVSTEAGSDRSPEVIDKKMEMIHTILRQKQNNGKQAHSIRCTGSAAINLCTVAKGVVDVYWEVGCWEWDVAAAIVIVREAGGIVVTGSHQPDPSPVNIFSRKYLAIRGAQDEKSQLDIAQQMWDIIPEINASRKPVPGGFEP</sequence>
<evidence type="ECO:0000313" key="10">
    <source>
        <dbReference type="Proteomes" id="UP000646827"/>
    </source>
</evidence>
<keyword evidence="4 7" id="KW-0479">Metal-binding</keyword>
<dbReference type="PROSITE" id="PS00629">
    <property type="entry name" value="IMP_1"/>
    <property type="match status" value="1"/>
</dbReference>
<dbReference type="GO" id="GO:0007165">
    <property type="term" value="P:signal transduction"/>
    <property type="evidence" value="ECO:0007669"/>
    <property type="project" value="TreeGrafter"/>
</dbReference>
<gene>
    <name evidence="9" type="ORF">INT45_007011</name>
</gene>
<dbReference type="FunFam" id="3.30.540.10:FF:000004">
    <property type="entry name" value="Inositol-1-monophosphatase"/>
    <property type="match status" value="1"/>
</dbReference>
<dbReference type="SUPFAM" id="SSF56655">
    <property type="entry name" value="Carbohydrate phosphatase"/>
    <property type="match status" value="1"/>
</dbReference>